<evidence type="ECO:0000256" key="1">
    <source>
        <dbReference type="ARBA" id="ARBA00022527"/>
    </source>
</evidence>
<dbReference type="InterPro" id="IPR008271">
    <property type="entry name" value="Ser/Thr_kinase_AS"/>
</dbReference>
<dbReference type="Pfam" id="PF00069">
    <property type="entry name" value="Pkinase"/>
    <property type="match status" value="2"/>
</dbReference>
<evidence type="ECO:0000256" key="6">
    <source>
        <dbReference type="SAM" id="MobiDB-lite"/>
    </source>
</evidence>
<evidence type="ECO:0000313" key="8">
    <source>
        <dbReference type="EMBL" id="CAK8672446.1"/>
    </source>
</evidence>
<feature type="region of interest" description="Disordered" evidence="6">
    <location>
        <begin position="304"/>
        <end position="336"/>
    </location>
</feature>
<evidence type="ECO:0000256" key="2">
    <source>
        <dbReference type="ARBA" id="ARBA00022679"/>
    </source>
</evidence>
<sequence>MEGISNLTGDTGNIEIVDSLGNNPDQWLIIIRDCLNSHHNTNKNKVLKHLFFHAKKVLDVEENRSNESYAKILIHEAQFIGSASVGDARDAFRYAARRLQRIPIIHISHAQFELDQGRRDKAIKVLEFGKFLLPSNRDILSAMQKVNAGVTDLGLLNFLSNSSKPPLANITNIKSQQEKIHFASKSSHNAKNTPSSLMKRSHSDVAINTPPPTQHHHPACHSIQDVLDLPSSPCTPVLSTTPPSWLTTPQRSQPVQSRMNYSPFPINLKTPSPPRLTFSTSKSAFSNFTIPKLSPMVVSISKGSNHSITKSNHSIGKPRRIPCRLPSSHSENDPEDEINGVEVLGDSMHEKVPHLLKPVNPPPGIRASVEKENIATMPPPNALPQRVPSQHSSEQEVQQWIKESKIMTIHDKTYLALKMLGEGGSSKVYEVVDVVSKSIKAIKQVFLRGCDHSVKEGFLNEIKFLEKLKQSPNIIHLYDYELTKDHLYIVMECGSTDLAKMLQRQRSQGVKLESYEIIYFWKKMLAAVKTIHEQGVIHLDLKPANFLLVKGNLKLIDFGIANSIHSDATSVIKDTQFGTLNYMAPEAILDMSGGYQSKAPKFKVIHSGKTHTASTAVVGTLLFYLSLLTCFQFYFTQISPRSDVWSLGCILYSMMFGRTPFQHITHQLMKLSAITNPEFRIEFGDHSNKYLLQAVQSCLLRDPKRRPTVEQLLQCAY</sequence>
<name>A0ABP0EY99_CLALP</name>
<keyword evidence="1" id="KW-0723">Serine/threonine-protein kinase</keyword>
<dbReference type="InterPro" id="IPR000719">
    <property type="entry name" value="Prot_kinase_dom"/>
</dbReference>
<feature type="domain" description="Protein kinase" evidence="7">
    <location>
        <begin position="414"/>
        <end position="717"/>
    </location>
</feature>
<accession>A0ABP0EY99</accession>
<dbReference type="Gene3D" id="3.30.200.20">
    <property type="entry name" value="Phosphorylase Kinase, domain 1"/>
    <property type="match status" value="1"/>
</dbReference>
<dbReference type="InterPro" id="IPR027084">
    <property type="entry name" value="Mps1_cat"/>
</dbReference>
<organism evidence="8 9">
    <name type="scientific">Clavelina lepadiformis</name>
    <name type="common">Light-bulb sea squirt</name>
    <name type="synonym">Ascidia lepadiformis</name>
    <dbReference type="NCBI Taxonomy" id="159417"/>
    <lineage>
        <taxon>Eukaryota</taxon>
        <taxon>Metazoa</taxon>
        <taxon>Chordata</taxon>
        <taxon>Tunicata</taxon>
        <taxon>Ascidiacea</taxon>
        <taxon>Aplousobranchia</taxon>
        <taxon>Clavelinidae</taxon>
        <taxon>Clavelina</taxon>
    </lineage>
</organism>
<evidence type="ECO:0000259" key="7">
    <source>
        <dbReference type="PROSITE" id="PS50011"/>
    </source>
</evidence>
<dbReference type="SMART" id="SM00220">
    <property type="entry name" value="S_TKc"/>
    <property type="match status" value="1"/>
</dbReference>
<comment type="caution">
    <text evidence="8">The sequence shown here is derived from an EMBL/GenBank/DDBJ whole genome shotgun (WGS) entry which is preliminary data.</text>
</comment>
<dbReference type="PANTHER" id="PTHR22974">
    <property type="entry name" value="MIXED LINEAGE PROTEIN KINASE"/>
    <property type="match status" value="1"/>
</dbReference>
<keyword evidence="3" id="KW-0547">Nucleotide-binding</keyword>
<evidence type="ECO:0000256" key="5">
    <source>
        <dbReference type="ARBA" id="ARBA00022840"/>
    </source>
</evidence>
<dbReference type="SUPFAM" id="SSF56112">
    <property type="entry name" value="Protein kinase-like (PK-like)"/>
    <property type="match status" value="1"/>
</dbReference>
<dbReference type="PANTHER" id="PTHR22974:SF21">
    <property type="entry name" value="DUAL SPECIFICITY PROTEIN KINASE TTK"/>
    <property type="match status" value="1"/>
</dbReference>
<dbReference type="InterPro" id="IPR011009">
    <property type="entry name" value="Kinase-like_dom_sf"/>
</dbReference>
<keyword evidence="9" id="KW-1185">Reference proteome</keyword>
<feature type="region of interest" description="Disordered" evidence="6">
    <location>
        <begin position="181"/>
        <end position="219"/>
    </location>
</feature>
<feature type="compositionally biased region" description="Polar residues" evidence="6">
    <location>
        <begin position="304"/>
        <end position="314"/>
    </location>
</feature>
<proteinExistence type="predicted"/>
<protein>
    <recommendedName>
        <fullName evidence="7">Protein kinase domain-containing protein</fullName>
    </recommendedName>
</protein>
<keyword evidence="5" id="KW-0067">ATP-binding</keyword>
<dbReference type="EMBL" id="CAWYQH010000001">
    <property type="protein sequence ID" value="CAK8672446.1"/>
    <property type="molecule type" value="Genomic_DNA"/>
</dbReference>
<dbReference type="Gene3D" id="1.25.40.10">
    <property type="entry name" value="Tetratricopeptide repeat domain"/>
    <property type="match status" value="1"/>
</dbReference>
<evidence type="ECO:0000313" key="9">
    <source>
        <dbReference type="Proteomes" id="UP001642483"/>
    </source>
</evidence>
<evidence type="ECO:0000256" key="4">
    <source>
        <dbReference type="ARBA" id="ARBA00022777"/>
    </source>
</evidence>
<keyword evidence="4" id="KW-0418">Kinase</keyword>
<dbReference type="PROSITE" id="PS00108">
    <property type="entry name" value="PROTEIN_KINASE_ST"/>
    <property type="match status" value="1"/>
</dbReference>
<keyword evidence="2" id="KW-0808">Transferase</keyword>
<feature type="compositionally biased region" description="Polar residues" evidence="6">
    <location>
        <begin position="184"/>
        <end position="198"/>
    </location>
</feature>
<dbReference type="PROSITE" id="PS50011">
    <property type="entry name" value="PROTEIN_KINASE_DOM"/>
    <property type="match status" value="1"/>
</dbReference>
<gene>
    <name evidence="8" type="ORF">CVLEPA_LOCUS1397</name>
</gene>
<dbReference type="Gene3D" id="1.10.510.10">
    <property type="entry name" value="Transferase(Phosphotransferase) domain 1"/>
    <property type="match status" value="1"/>
</dbReference>
<dbReference type="Proteomes" id="UP001642483">
    <property type="component" value="Unassembled WGS sequence"/>
</dbReference>
<dbReference type="CDD" id="cd14131">
    <property type="entry name" value="PKc_Mps1"/>
    <property type="match status" value="1"/>
</dbReference>
<evidence type="ECO:0000256" key="3">
    <source>
        <dbReference type="ARBA" id="ARBA00022741"/>
    </source>
</evidence>
<reference evidence="8 9" key="1">
    <citation type="submission" date="2024-02" db="EMBL/GenBank/DDBJ databases">
        <authorList>
            <person name="Daric V."/>
            <person name="Darras S."/>
        </authorList>
    </citation>
    <scope>NUCLEOTIDE SEQUENCE [LARGE SCALE GENOMIC DNA]</scope>
</reference>
<dbReference type="InterPro" id="IPR011990">
    <property type="entry name" value="TPR-like_helical_dom_sf"/>
</dbReference>